<evidence type="ECO:0000313" key="1">
    <source>
        <dbReference type="EMBL" id="QJA79194.1"/>
    </source>
</evidence>
<evidence type="ECO:0000313" key="2">
    <source>
        <dbReference type="EMBL" id="QJA91562.1"/>
    </source>
</evidence>
<dbReference type="AlphaFoldDB" id="A0A6M3LD85"/>
<sequence length="305" mass="35053">MKISIIIPVHKTESVMHITKTLDGIKRTIGIPEREYTITLVGTLPEDVFKKRMNSNWTFLPTTALLGNAKNQGAEYSISQYDPDVLVFMDAHMNFYDNYSANWGRIIYDFLMNRPGTVVAPAISIYDQPLQRGYGVISDITEDNKQMDLKWKWVGTPPANNSPFEVPGLCGCFMAMTPQTFADSLIGFTPPLAIDDREFSLRIWILGKNMYVIPSLAVGHRFAAGYSDFSKERGIDWGTGMLLYVFLNMDRETMMRLYEKGIWSSPDKRESLRRATTMYWQQVRNRVQSKKVRTAEQYFKRFASL</sequence>
<reference evidence="2" key="1">
    <citation type="submission" date="2020-03" db="EMBL/GenBank/DDBJ databases">
        <title>The deep terrestrial virosphere.</title>
        <authorList>
            <person name="Holmfeldt K."/>
            <person name="Nilsson E."/>
            <person name="Simone D."/>
            <person name="Lopez-Fernandez M."/>
            <person name="Wu X."/>
            <person name="de Brujin I."/>
            <person name="Lundin D."/>
            <person name="Andersson A."/>
            <person name="Bertilsson S."/>
            <person name="Dopson M."/>
        </authorList>
    </citation>
    <scope>NUCLEOTIDE SEQUENCE</scope>
    <source>
        <strain evidence="1">MM415A00936</strain>
        <strain evidence="2">MM415B03338</strain>
    </source>
</reference>
<accession>A0A6M3LD85</accession>
<dbReference type="InterPro" id="IPR029044">
    <property type="entry name" value="Nucleotide-diphossugar_trans"/>
</dbReference>
<dbReference type="SUPFAM" id="SSF53448">
    <property type="entry name" value="Nucleotide-diphospho-sugar transferases"/>
    <property type="match status" value="1"/>
</dbReference>
<organism evidence="2">
    <name type="scientific">viral metagenome</name>
    <dbReference type="NCBI Taxonomy" id="1070528"/>
    <lineage>
        <taxon>unclassified sequences</taxon>
        <taxon>metagenomes</taxon>
        <taxon>organismal metagenomes</taxon>
    </lineage>
</organism>
<protein>
    <submittedName>
        <fullName evidence="2">Putative glycosyltransferase</fullName>
    </submittedName>
</protein>
<gene>
    <name evidence="1" type="ORF">MM415A00936_0004</name>
    <name evidence="2" type="ORF">MM415B03338_0006</name>
</gene>
<dbReference type="EMBL" id="MT142371">
    <property type="protein sequence ID" value="QJA79194.1"/>
    <property type="molecule type" value="Genomic_DNA"/>
</dbReference>
<dbReference type="GO" id="GO:0016740">
    <property type="term" value="F:transferase activity"/>
    <property type="evidence" value="ECO:0007669"/>
    <property type="project" value="UniProtKB-KW"/>
</dbReference>
<keyword evidence="2" id="KW-0808">Transferase</keyword>
<dbReference type="EMBL" id="MT142996">
    <property type="protein sequence ID" value="QJA91562.1"/>
    <property type="molecule type" value="Genomic_DNA"/>
</dbReference>
<proteinExistence type="predicted"/>
<name>A0A6M3LD85_9ZZZZ</name>
<dbReference type="Gene3D" id="3.90.550.10">
    <property type="entry name" value="Spore Coat Polysaccharide Biosynthesis Protein SpsA, Chain A"/>
    <property type="match status" value="1"/>
</dbReference>